<accession>A0A8K0G5H9</accession>
<dbReference type="OrthoDB" id="6750845at2759"/>
<gene>
    <name evidence="2" type="ORF">ILUMI_19420</name>
</gene>
<proteinExistence type="predicted"/>
<feature type="region of interest" description="Disordered" evidence="1">
    <location>
        <begin position="1"/>
        <end position="75"/>
    </location>
</feature>
<evidence type="ECO:0000256" key="1">
    <source>
        <dbReference type="SAM" id="MobiDB-lite"/>
    </source>
</evidence>
<reference evidence="2" key="1">
    <citation type="submission" date="2019-08" db="EMBL/GenBank/DDBJ databases">
        <title>The genome of the North American firefly Photinus pyralis.</title>
        <authorList>
            <consortium name="Photinus pyralis genome working group"/>
            <person name="Fallon T.R."/>
            <person name="Sander Lower S.E."/>
            <person name="Weng J.-K."/>
        </authorList>
    </citation>
    <scope>NUCLEOTIDE SEQUENCE</scope>
    <source>
        <strain evidence="2">TRF0915ILg1</strain>
        <tissue evidence="2">Whole body</tissue>
    </source>
</reference>
<feature type="compositionally biased region" description="Basic residues" evidence="1">
    <location>
        <begin position="51"/>
        <end position="75"/>
    </location>
</feature>
<dbReference type="AlphaFoldDB" id="A0A8K0G5H9"/>
<sequence length="75" mass="8661">MDMPECITPYELKPFPKAGPRKQTVNRRKRKSAILTDSPIEAALEDEARKRENRKQRAGRIAKKIAGNKKREKTN</sequence>
<organism evidence="2 3">
    <name type="scientific">Ignelater luminosus</name>
    <name type="common">Cucubano</name>
    <name type="synonym">Pyrophorus luminosus</name>
    <dbReference type="NCBI Taxonomy" id="2038154"/>
    <lineage>
        <taxon>Eukaryota</taxon>
        <taxon>Metazoa</taxon>
        <taxon>Ecdysozoa</taxon>
        <taxon>Arthropoda</taxon>
        <taxon>Hexapoda</taxon>
        <taxon>Insecta</taxon>
        <taxon>Pterygota</taxon>
        <taxon>Neoptera</taxon>
        <taxon>Endopterygota</taxon>
        <taxon>Coleoptera</taxon>
        <taxon>Polyphaga</taxon>
        <taxon>Elateriformia</taxon>
        <taxon>Elateroidea</taxon>
        <taxon>Elateridae</taxon>
        <taxon>Agrypninae</taxon>
        <taxon>Pyrophorini</taxon>
        <taxon>Ignelater</taxon>
    </lineage>
</organism>
<evidence type="ECO:0000313" key="2">
    <source>
        <dbReference type="EMBL" id="KAF2886754.1"/>
    </source>
</evidence>
<name>A0A8K0G5H9_IGNLU</name>
<dbReference type="EMBL" id="VTPC01086537">
    <property type="protein sequence ID" value="KAF2886754.1"/>
    <property type="molecule type" value="Genomic_DNA"/>
</dbReference>
<protein>
    <submittedName>
        <fullName evidence="2">Uncharacterized protein</fullName>
    </submittedName>
</protein>
<keyword evidence="3" id="KW-1185">Reference proteome</keyword>
<comment type="caution">
    <text evidence="2">The sequence shown here is derived from an EMBL/GenBank/DDBJ whole genome shotgun (WGS) entry which is preliminary data.</text>
</comment>
<dbReference type="Proteomes" id="UP000801492">
    <property type="component" value="Unassembled WGS sequence"/>
</dbReference>
<evidence type="ECO:0000313" key="3">
    <source>
        <dbReference type="Proteomes" id="UP000801492"/>
    </source>
</evidence>